<dbReference type="PANTHER" id="PTHR12215">
    <property type="entry name" value="PHOSPHOPANTETHEINE TRANSFERASE"/>
    <property type="match status" value="1"/>
</dbReference>
<proteinExistence type="inferred from homology"/>
<dbReference type="Pfam" id="PF01648">
    <property type="entry name" value="ACPS"/>
    <property type="match status" value="1"/>
</dbReference>
<evidence type="ECO:0000256" key="2">
    <source>
        <dbReference type="ARBA" id="ARBA00022679"/>
    </source>
</evidence>
<keyword evidence="2 4" id="KW-0808">Transferase</keyword>
<comment type="similarity">
    <text evidence="1">Belongs to the P-Pant transferase superfamily. Gsp/Sfp/HetI/AcpT family.</text>
</comment>
<evidence type="ECO:0000259" key="3">
    <source>
        <dbReference type="Pfam" id="PF01648"/>
    </source>
</evidence>
<sequence>MRTIHRHEIAGIASELDSDTIHVWLLDYQRSTRRGPLLALLGSYLGLPADDLVLVTGEYGRPELSQPRSQVLQFNWSHSADKAAIAIARDVVPGIDMERIRARPRAAQLAERFFHAEETLALAALDDTARELAFFRLWTEKEAMLKALGRGLAFGLHRLRLTVAQDSTRLLWLDGDDASEWQIRSLDLAAGYVASLAWRGKPKQIRVWTLAGGP</sequence>
<evidence type="ECO:0000256" key="1">
    <source>
        <dbReference type="ARBA" id="ARBA00010990"/>
    </source>
</evidence>
<dbReference type="RefSeq" id="WP_404545446.1">
    <property type="nucleotide sequence ID" value="NZ_JADIKJ010000003.1"/>
</dbReference>
<dbReference type="InterPro" id="IPR050559">
    <property type="entry name" value="P-Pant_transferase_sf"/>
</dbReference>
<dbReference type="InterPro" id="IPR037143">
    <property type="entry name" value="4-PPantetheinyl_Trfase_dom_sf"/>
</dbReference>
<feature type="domain" description="4'-phosphopantetheinyl transferase" evidence="3">
    <location>
        <begin position="94"/>
        <end position="196"/>
    </location>
</feature>
<comment type="caution">
    <text evidence="4">The sequence shown here is derived from an EMBL/GenBank/DDBJ whole genome shotgun (WGS) entry which is preliminary data.</text>
</comment>
<accession>A0ABW8JEM6</accession>
<dbReference type="Proteomes" id="UP001620461">
    <property type="component" value="Unassembled WGS sequence"/>
</dbReference>
<gene>
    <name evidence="4" type="ORF">ISP15_04155</name>
</gene>
<dbReference type="InterPro" id="IPR008278">
    <property type="entry name" value="4-PPantetheinyl_Trfase_dom"/>
</dbReference>
<dbReference type="SUPFAM" id="SSF56214">
    <property type="entry name" value="4'-phosphopantetheinyl transferase"/>
    <property type="match status" value="2"/>
</dbReference>
<dbReference type="EMBL" id="JADIKJ010000003">
    <property type="protein sequence ID" value="MFK2899518.1"/>
    <property type="molecule type" value="Genomic_DNA"/>
</dbReference>
<protein>
    <submittedName>
        <fullName evidence="4">4'-phosphopantetheinyl transferase superfamily protein</fullName>
    </submittedName>
</protein>
<name>A0ABW8JEM6_9GAMM</name>
<evidence type="ECO:0000313" key="4">
    <source>
        <dbReference type="EMBL" id="MFK2899518.1"/>
    </source>
</evidence>
<dbReference type="GO" id="GO:0016740">
    <property type="term" value="F:transferase activity"/>
    <property type="evidence" value="ECO:0007669"/>
    <property type="project" value="UniProtKB-KW"/>
</dbReference>
<evidence type="ECO:0000313" key="5">
    <source>
        <dbReference type="Proteomes" id="UP001620461"/>
    </source>
</evidence>
<keyword evidence="5" id="KW-1185">Reference proteome</keyword>
<dbReference type="Gene3D" id="3.90.470.20">
    <property type="entry name" value="4'-phosphopantetheinyl transferase domain"/>
    <property type="match status" value="2"/>
</dbReference>
<reference evidence="4 5" key="1">
    <citation type="submission" date="2020-10" db="EMBL/GenBank/DDBJ databases">
        <title>Phylogeny of dyella-like bacteria.</title>
        <authorList>
            <person name="Fu J."/>
        </authorList>
    </citation>
    <scope>NUCLEOTIDE SEQUENCE [LARGE SCALE GENOMIC DNA]</scope>
    <source>
        <strain evidence="4 5">JP1</strain>
    </source>
</reference>
<dbReference type="PANTHER" id="PTHR12215:SF10">
    <property type="entry name" value="L-AMINOADIPATE-SEMIALDEHYDE DEHYDROGENASE-PHOSPHOPANTETHEINYL TRANSFERASE"/>
    <property type="match status" value="1"/>
</dbReference>
<organism evidence="4 5">
    <name type="scientific">Dyella jejuensis</name>
    <dbReference type="NCBI Taxonomy" id="1432009"/>
    <lineage>
        <taxon>Bacteria</taxon>
        <taxon>Pseudomonadati</taxon>
        <taxon>Pseudomonadota</taxon>
        <taxon>Gammaproteobacteria</taxon>
        <taxon>Lysobacterales</taxon>
        <taxon>Rhodanobacteraceae</taxon>
        <taxon>Dyella</taxon>
    </lineage>
</organism>